<dbReference type="Gene3D" id="1.10.10.1100">
    <property type="entry name" value="BFD-like [2Fe-2S]-binding domain"/>
    <property type="match status" value="1"/>
</dbReference>
<evidence type="ECO:0000313" key="11">
    <source>
        <dbReference type="Proteomes" id="UP001299546"/>
    </source>
</evidence>
<name>A0ABS8DHP1_9FIRM</name>
<keyword evidence="2" id="KW-0001">2Fe-2S</keyword>
<organism evidence="10 11">
    <name type="scientific">Bariatricus massiliensis</name>
    <dbReference type="NCBI Taxonomy" id="1745713"/>
    <lineage>
        <taxon>Bacteria</taxon>
        <taxon>Bacillati</taxon>
        <taxon>Bacillota</taxon>
        <taxon>Clostridia</taxon>
        <taxon>Lachnospirales</taxon>
        <taxon>Lachnospiraceae</taxon>
        <taxon>Bariatricus</taxon>
    </lineage>
</organism>
<evidence type="ECO:0000256" key="3">
    <source>
        <dbReference type="ARBA" id="ARBA00022723"/>
    </source>
</evidence>
<dbReference type="InterPro" id="IPR041854">
    <property type="entry name" value="BFD-like_2Fe2S-bd_dom_sf"/>
</dbReference>
<dbReference type="Pfam" id="PF04324">
    <property type="entry name" value="Fer2_BFD"/>
    <property type="match status" value="1"/>
</dbReference>
<dbReference type="RefSeq" id="WP_066737175.1">
    <property type="nucleotide sequence ID" value="NZ_JAJCIQ010000006.1"/>
</dbReference>
<evidence type="ECO:0000256" key="6">
    <source>
        <dbReference type="ARBA" id="ARBA00023014"/>
    </source>
</evidence>
<feature type="domain" description="BFD-like [2Fe-2S]-binding" evidence="9">
    <location>
        <begin position="6"/>
        <end position="53"/>
    </location>
</feature>
<gene>
    <name evidence="10" type="ORF">LIZ65_10315</name>
</gene>
<evidence type="ECO:0000256" key="7">
    <source>
        <dbReference type="ARBA" id="ARBA00039386"/>
    </source>
</evidence>
<accession>A0ABS8DHP1</accession>
<dbReference type="InterPro" id="IPR052371">
    <property type="entry name" value="BFD-associated_ferredoxin"/>
</dbReference>
<proteinExistence type="inferred from homology"/>
<keyword evidence="6" id="KW-0411">Iron-sulfur</keyword>
<keyword evidence="1" id="KW-0813">Transport</keyword>
<protein>
    <recommendedName>
        <fullName evidence="7">Bacterioferritin-associated ferredoxin</fullName>
    </recommendedName>
</protein>
<evidence type="ECO:0000259" key="9">
    <source>
        <dbReference type="Pfam" id="PF04324"/>
    </source>
</evidence>
<evidence type="ECO:0000256" key="8">
    <source>
        <dbReference type="ARBA" id="ARBA00046332"/>
    </source>
</evidence>
<keyword evidence="3" id="KW-0479">Metal-binding</keyword>
<evidence type="ECO:0000256" key="1">
    <source>
        <dbReference type="ARBA" id="ARBA00022448"/>
    </source>
</evidence>
<dbReference type="PANTHER" id="PTHR37424:SF1">
    <property type="entry name" value="BACTERIOFERRITIN-ASSOCIATED FERREDOXIN"/>
    <property type="match status" value="1"/>
</dbReference>
<evidence type="ECO:0000256" key="4">
    <source>
        <dbReference type="ARBA" id="ARBA00022982"/>
    </source>
</evidence>
<reference evidence="10 11" key="1">
    <citation type="submission" date="2021-10" db="EMBL/GenBank/DDBJ databases">
        <title>Collection of gut derived symbiotic bacterial strains cultured from healthy donors.</title>
        <authorList>
            <person name="Lin H."/>
            <person name="Littmann E."/>
            <person name="Kohout C."/>
            <person name="Pamer E.G."/>
        </authorList>
    </citation>
    <scope>NUCLEOTIDE SEQUENCE [LARGE SCALE GENOMIC DNA]</scope>
    <source>
        <strain evidence="10 11">DFI.1.165</strain>
    </source>
</reference>
<comment type="caution">
    <text evidence="10">The sequence shown here is derived from an EMBL/GenBank/DDBJ whole genome shotgun (WGS) entry which is preliminary data.</text>
</comment>
<keyword evidence="4" id="KW-0249">Electron transport</keyword>
<evidence type="ECO:0000256" key="5">
    <source>
        <dbReference type="ARBA" id="ARBA00023004"/>
    </source>
</evidence>
<evidence type="ECO:0000256" key="2">
    <source>
        <dbReference type="ARBA" id="ARBA00022714"/>
    </source>
</evidence>
<sequence>MNMDKIVCNCMSVTNGMIKDAVDSGADTLEEVQEITGAGTVCGACLDDVQHLVDFFVEERGK</sequence>
<evidence type="ECO:0000313" key="10">
    <source>
        <dbReference type="EMBL" id="MCB7387679.1"/>
    </source>
</evidence>
<dbReference type="InterPro" id="IPR007419">
    <property type="entry name" value="BFD-like_2Fe2S-bd_dom"/>
</dbReference>
<dbReference type="PANTHER" id="PTHR37424">
    <property type="entry name" value="BACTERIOFERRITIN-ASSOCIATED FERREDOXIN"/>
    <property type="match status" value="1"/>
</dbReference>
<keyword evidence="5" id="KW-0408">Iron</keyword>
<comment type="similarity">
    <text evidence="8">Belongs to the Bfd family.</text>
</comment>
<keyword evidence="11" id="KW-1185">Reference proteome</keyword>
<dbReference type="Proteomes" id="UP001299546">
    <property type="component" value="Unassembled WGS sequence"/>
</dbReference>
<dbReference type="EMBL" id="JAJCIS010000005">
    <property type="protein sequence ID" value="MCB7387679.1"/>
    <property type="molecule type" value="Genomic_DNA"/>
</dbReference>